<gene>
    <name evidence="1" type="primary">Piso0_004316</name>
    <name evidence="1" type="ORF">GNLVRS01_PISO0K14200g</name>
    <name evidence="2" type="ORF">GNLVRS01_PISO0L14201g</name>
</gene>
<dbReference type="EMBL" id="FO082048">
    <property type="protein sequence ID" value="CCE84761.1"/>
    <property type="molecule type" value="Genomic_DNA"/>
</dbReference>
<evidence type="ECO:0000313" key="2">
    <source>
        <dbReference type="EMBL" id="CCE84761.1"/>
    </source>
</evidence>
<dbReference type="Proteomes" id="UP000005222">
    <property type="component" value="Chromosome K"/>
</dbReference>
<reference evidence="3" key="2">
    <citation type="journal article" date="2012" name="G3 (Bethesda)">
        <title>Pichia sorbitophila, an interspecies yeast hybrid reveals early steps of genome resolution following polyploidization.</title>
        <authorList>
            <person name="Leh Louis V."/>
            <person name="Despons L."/>
            <person name="Friedrich A."/>
            <person name="Martin T."/>
            <person name="Durrens P."/>
            <person name="Casaregola S."/>
            <person name="Neuveglise C."/>
            <person name="Fairhead C."/>
            <person name="Marck C."/>
            <person name="Cruz J.A."/>
            <person name="Straub M.L."/>
            <person name="Kugler V."/>
            <person name="Sacerdot C."/>
            <person name="Uzunov Z."/>
            <person name="Thierry A."/>
            <person name="Weiss S."/>
            <person name="Bleykasten C."/>
            <person name="De Montigny J."/>
            <person name="Jacques N."/>
            <person name="Jung P."/>
            <person name="Lemaire M."/>
            <person name="Mallet S."/>
            <person name="Morel G."/>
            <person name="Richard G.F."/>
            <person name="Sarkar A."/>
            <person name="Savel G."/>
            <person name="Schacherer J."/>
            <person name="Seret M.L."/>
            <person name="Talla E."/>
            <person name="Samson G."/>
            <person name="Jubin C."/>
            <person name="Poulain J."/>
            <person name="Vacherie B."/>
            <person name="Barbe V."/>
            <person name="Pelletier E."/>
            <person name="Sherman D.J."/>
            <person name="Westhof E."/>
            <person name="Weissenbach J."/>
            <person name="Baret P.V."/>
            <person name="Wincker P."/>
            <person name="Gaillardin C."/>
            <person name="Dujon B."/>
            <person name="Souciet J.L."/>
        </authorList>
    </citation>
    <scope>NUCLEOTIDE SEQUENCE [LARGE SCALE GENOMIC DNA]</scope>
    <source>
        <strain evidence="3">ATCC MYA-4447 / BCRC 22081 / CBS 7064 / NBRC 10061 / NRRL Y-12695</strain>
    </source>
</reference>
<reference evidence="1" key="1">
    <citation type="submission" date="2011-10" db="EMBL/GenBank/DDBJ databases">
        <authorList>
            <person name="Genoscope - CEA"/>
        </authorList>
    </citation>
    <scope>NUCLEOTIDE SEQUENCE</scope>
</reference>
<sequence length="92" mass="10526">MFDFFWCIKSLHTRRGFIAQRELRRAFSCMKMLQMNILQGKVREERVPVLEFSLKSAGNPAKKTTLHLAYNLEAADILLVVGFPVDLRVGGV</sequence>
<dbReference type="InParanoid" id="G8Y8G6"/>
<name>G8Y8G6_PICSO</name>
<evidence type="ECO:0000313" key="1">
    <source>
        <dbReference type="EMBL" id="CCE83730.1"/>
    </source>
</evidence>
<dbReference type="HOGENOM" id="CLU_2414056_0_0_1"/>
<protein>
    <submittedName>
        <fullName evidence="1">Piso0_004316 protein</fullName>
    </submittedName>
</protein>
<organism evidence="1 3">
    <name type="scientific">Pichia sorbitophila (strain ATCC MYA-4447 / BCRC 22081 / CBS 7064 / NBRC 10061 / NRRL Y-12695)</name>
    <name type="common">Hybrid yeast</name>
    <dbReference type="NCBI Taxonomy" id="559304"/>
    <lineage>
        <taxon>Eukaryota</taxon>
        <taxon>Fungi</taxon>
        <taxon>Dikarya</taxon>
        <taxon>Ascomycota</taxon>
        <taxon>Saccharomycotina</taxon>
        <taxon>Pichiomycetes</taxon>
        <taxon>Debaryomycetaceae</taxon>
        <taxon>Millerozyma</taxon>
    </lineage>
</organism>
<dbReference type="EMBL" id="FO082049">
    <property type="protein sequence ID" value="CCE83730.1"/>
    <property type="molecule type" value="Genomic_DNA"/>
</dbReference>
<keyword evidence="3" id="KW-1185">Reference proteome</keyword>
<dbReference type="AlphaFoldDB" id="G8Y8G6"/>
<evidence type="ECO:0000313" key="3">
    <source>
        <dbReference type="Proteomes" id="UP000005222"/>
    </source>
</evidence>
<proteinExistence type="predicted"/>
<dbReference type="Proteomes" id="UP000005222">
    <property type="component" value="Chromosome L"/>
</dbReference>
<accession>G8Y8G6</accession>